<dbReference type="Gene3D" id="3.30.70.1660">
    <property type="match status" value="1"/>
</dbReference>
<dbReference type="GO" id="GO:0006415">
    <property type="term" value="P:translational termination"/>
    <property type="evidence" value="ECO:0007669"/>
    <property type="project" value="InterPro"/>
</dbReference>
<dbReference type="Gene3D" id="1.20.58.410">
    <property type="entry name" value="Release factor"/>
    <property type="match status" value="1"/>
</dbReference>
<dbReference type="Proteomes" id="UP000193642">
    <property type="component" value="Unassembled WGS sequence"/>
</dbReference>
<protein>
    <submittedName>
        <fullName evidence="2">PCRF-domain-containing protein</fullName>
    </submittedName>
</protein>
<dbReference type="OrthoDB" id="2019491at2759"/>
<name>A0A1Y2CA51_9FUNG</name>
<accession>A0A1Y2CA51</accession>
<gene>
    <name evidence="2" type="ORF">BCR33DRAFT_819118</name>
</gene>
<comment type="caution">
    <text evidence="2">The sequence shown here is derived from an EMBL/GenBank/DDBJ whole genome shotgun (WGS) entry which is preliminary data.</text>
</comment>
<organism evidence="2 3">
    <name type="scientific">Rhizoclosmatium globosum</name>
    <dbReference type="NCBI Taxonomy" id="329046"/>
    <lineage>
        <taxon>Eukaryota</taxon>
        <taxon>Fungi</taxon>
        <taxon>Fungi incertae sedis</taxon>
        <taxon>Chytridiomycota</taxon>
        <taxon>Chytridiomycota incertae sedis</taxon>
        <taxon>Chytridiomycetes</taxon>
        <taxon>Chytridiales</taxon>
        <taxon>Chytriomycetaceae</taxon>
        <taxon>Rhizoclosmatium</taxon>
    </lineage>
</organism>
<dbReference type="STRING" id="329046.A0A1Y2CA51"/>
<evidence type="ECO:0000313" key="2">
    <source>
        <dbReference type="EMBL" id="ORY43734.1"/>
    </source>
</evidence>
<dbReference type="PANTHER" id="PTHR43116">
    <property type="entry name" value="PEPTIDE CHAIN RELEASE FACTOR 2"/>
    <property type="match status" value="1"/>
</dbReference>
<reference evidence="2 3" key="1">
    <citation type="submission" date="2016-07" db="EMBL/GenBank/DDBJ databases">
        <title>Pervasive Adenine N6-methylation of Active Genes in Fungi.</title>
        <authorList>
            <consortium name="DOE Joint Genome Institute"/>
            <person name="Mondo S.J."/>
            <person name="Dannebaum R.O."/>
            <person name="Kuo R.C."/>
            <person name="Labutti K."/>
            <person name="Haridas S."/>
            <person name="Kuo A."/>
            <person name="Salamov A."/>
            <person name="Ahrendt S.R."/>
            <person name="Lipzen A."/>
            <person name="Sullivan W."/>
            <person name="Andreopoulos W.B."/>
            <person name="Clum A."/>
            <person name="Lindquist E."/>
            <person name="Daum C."/>
            <person name="Ramamoorthy G.K."/>
            <person name="Gryganskyi A."/>
            <person name="Culley D."/>
            <person name="Magnuson J.K."/>
            <person name="James T.Y."/>
            <person name="O'Malley M.A."/>
            <person name="Stajich J.E."/>
            <person name="Spatafora J.W."/>
            <person name="Visel A."/>
            <person name="Grigoriev I.V."/>
        </authorList>
    </citation>
    <scope>NUCLEOTIDE SEQUENCE [LARGE SCALE GENOMIC DNA]</scope>
    <source>
        <strain evidence="2 3">JEL800</strain>
    </source>
</reference>
<dbReference type="PANTHER" id="PTHR43116:SF3">
    <property type="entry name" value="CLASS I PEPTIDE CHAIN RELEASE FACTOR"/>
    <property type="match status" value="1"/>
</dbReference>
<dbReference type="SUPFAM" id="SSF75620">
    <property type="entry name" value="Release factor"/>
    <property type="match status" value="1"/>
</dbReference>
<dbReference type="AlphaFoldDB" id="A0A1Y2CA51"/>
<sequence length="209" mass="23757">MVQKRIAALEARLKEYDGYKSRVAEAVSVFDMAKEENDVDLCQELQSDLETLSRDLEKYSMEIMMSGPSDKSSCFMEIRAGAGGTESCDWVATVSRMYEKWGADVGYKVTILDQTRGEVAGFKSVTLQFAGDYAYGWCKYETGVHRFVRISKFGDAKRQTSFVSVLVFPSTPRVLKQTLNRSSSLISSWRLEIRSDACSRRWRTAREQN</sequence>
<evidence type="ECO:0000259" key="1">
    <source>
        <dbReference type="SMART" id="SM00937"/>
    </source>
</evidence>
<dbReference type="SMART" id="SM00937">
    <property type="entry name" value="PCRF"/>
    <property type="match status" value="1"/>
</dbReference>
<dbReference type="Pfam" id="PF03462">
    <property type="entry name" value="PCRF"/>
    <property type="match status" value="1"/>
</dbReference>
<feature type="domain" description="Peptide chain release factor" evidence="1">
    <location>
        <begin position="31"/>
        <end position="141"/>
    </location>
</feature>
<dbReference type="InterPro" id="IPR005139">
    <property type="entry name" value="PCRF"/>
</dbReference>
<evidence type="ECO:0000313" key="3">
    <source>
        <dbReference type="Proteomes" id="UP000193642"/>
    </source>
</evidence>
<keyword evidence="3" id="KW-1185">Reference proteome</keyword>
<proteinExistence type="predicted"/>
<dbReference type="InterPro" id="IPR045853">
    <property type="entry name" value="Pep_chain_release_fac_I_sf"/>
</dbReference>
<dbReference type="EMBL" id="MCGO01000024">
    <property type="protein sequence ID" value="ORY43734.1"/>
    <property type="molecule type" value="Genomic_DNA"/>
</dbReference>